<name>A0ABT9SVT5_9GAMM</name>
<feature type="region of interest" description="Disordered" evidence="1">
    <location>
        <begin position="101"/>
        <end position="125"/>
    </location>
</feature>
<protein>
    <recommendedName>
        <fullName evidence="4">DUF2894 family protein</fullName>
    </recommendedName>
</protein>
<proteinExistence type="predicted"/>
<evidence type="ECO:0000256" key="1">
    <source>
        <dbReference type="SAM" id="MobiDB-lite"/>
    </source>
</evidence>
<dbReference type="Pfam" id="PF11445">
    <property type="entry name" value="DUF2894"/>
    <property type="match status" value="1"/>
</dbReference>
<gene>
    <name evidence="2" type="ORF">J2T07_001286</name>
</gene>
<reference evidence="2 3" key="1">
    <citation type="submission" date="2023-07" db="EMBL/GenBank/DDBJ databases">
        <title>Sorghum-associated microbial communities from plants grown in Nebraska, USA.</title>
        <authorList>
            <person name="Schachtman D."/>
        </authorList>
    </citation>
    <scope>NUCLEOTIDE SEQUENCE [LARGE SCALE GENOMIC DNA]</scope>
    <source>
        <strain evidence="2 3">CC60</strain>
    </source>
</reference>
<feature type="compositionally biased region" description="Basic residues" evidence="1">
    <location>
        <begin position="116"/>
        <end position="125"/>
    </location>
</feature>
<organism evidence="2 3">
    <name type="scientific">Luteibacter jiangsuensis</name>
    <dbReference type="NCBI Taxonomy" id="637577"/>
    <lineage>
        <taxon>Bacteria</taxon>
        <taxon>Pseudomonadati</taxon>
        <taxon>Pseudomonadota</taxon>
        <taxon>Gammaproteobacteria</taxon>
        <taxon>Lysobacterales</taxon>
        <taxon>Rhodanobacteraceae</taxon>
        <taxon>Luteibacter</taxon>
    </lineage>
</organism>
<comment type="caution">
    <text evidence="2">The sequence shown here is derived from an EMBL/GenBank/DDBJ whole genome shotgun (WGS) entry which is preliminary data.</text>
</comment>
<evidence type="ECO:0000313" key="3">
    <source>
        <dbReference type="Proteomes" id="UP001237737"/>
    </source>
</evidence>
<dbReference type="EMBL" id="JAUSSK010000002">
    <property type="protein sequence ID" value="MDQ0009109.1"/>
    <property type="molecule type" value="Genomic_DNA"/>
</dbReference>
<evidence type="ECO:0000313" key="2">
    <source>
        <dbReference type="EMBL" id="MDQ0009109.1"/>
    </source>
</evidence>
<keyword evidence="3" id="KW-1185">Reference proteome</keyword>
<dbReference type="InterPro" id="IPR021549">
    <property type="entry name" value="DUF2894"/>
</dbReference>
<evidence type="ECO:0008006" key="4">
    <source>
        <dbReference type="Google" id="ProtNLM"/>
    </source>
</evidence>
<sequence length="125" mass="13906">MSRARGPLGQLVDEFAGDAASRAYPELPALDDFRKIWSSLRAESQLRQTLEYVPRNAGPLNSNALVHRSIELMRELSPGYLRHFLSYVDDLAWMERVTAAGPSAEKAAPQAASIGKRAKGKRVRR</sequence>
<dbReference type="RefSeq" id="WP_306848358.1">
    <property type="nucleotide sequence ID" value="NZ_JAUSSK010000002.1"/>
</dbReference>
<accession>A0ABT9SVT5</accession>
<dbReference type="Proteomes" id="UP001237737">
    <property type="component" value="Unassembled WGS sequence"/>
</dbReference>